<organism evidence="3 4">
    <name type="scientific">Moheibacter stercoris</name>
    <dbReference type="NCBI Taxonomy" id="1628251"/>
    <lineage>
        <taxon>Bacteria</taxon>
        <taxon>Pseudomonadati</taxon>
        <taxon>Bacteroidota</taxon>
        <taxon>Flavobacteriia</taxon>
        <taxon>Flavobacteriales</taxon>
        <taxon>Weeksellaceae</taxon>
        <taxon>Moheibacter</taxon>
    </lineage>
</organism>
<dbReference type="InterPro" id="IPR058065">
    <property type="entry name" value="LIC_10190-like"/>
</dbReference>
<feature type="transmembrane region" description="Helical" evidence="1">
    <location>
        <begin position="33"/>
        <end position="52"/>
    </location>
</feature>
<reference evidence="3 4" key="1">
    <citation type="submission" date="2024-06" db="EMBL/GenBank/DDBJ databases">
        <title>Genomic Encyclopedia of Type Strains, Phase IV (KMG-IV): sequencing the most valuable type-strain genomes for metagenomic binning, comparative biology and taxonomic classification.</title>
        <authorList>
            <person name="Goeker M."/>
        </authorList>
    </citation>
    <scope>NUCLEOTIDE SEQUENCE [LARGE SCALE GENOMIC DNA]</scope>
    <source>
        <strain evidence="3 4">DSM 29388</strain>
    </source>
</reference>
<dbReference type="RefSeq" id="WP_354506653.1">
    <property type="nucleotide sequence ID" value="NZ_JBEPMO010000002.1"/>
</dbReference>
<feature type="transmembrane region" description="Helical" evidence="1">
    <location>
        <begin position="172"/>
        <end position="189"/>
    </location>
</feature>
<dbReference type="Proteomes" id="UP001549146">
    <property type="component" value="Unassembled WGS sequence"/>
</dbReference>
<feature type="transmembrane region" description="Helical" evidence="1">
    <location>
        <begin position="250"/>
        <end position="276"/>
    </location>
</feature>
<feature type="transmembrane region" description="Helical" evidence="1">
    <location>
        <begin position="223"/>
        <end position="238"/>
    </location>
</feature>
<dbReference type="EMBL" id="JBEPMO010000002">
    <property type="protein sequence ID" value="MET3730914.1"/>
    <property type="molecule type" value="Genomic_DNA"/>
</dbReference>
<evidence type="ECO:0000259" key="2">
    <source>
        <dbReference type="Pfam" id="PF26626"/>
    </source>
</evidence>
<sequence length="562" mass="65944">MLLLLLSWIYLLFISLGWGIFVQKFLPQKPNIFYTLLLGLFGNLIFLHFYAIFFPINAIYYGISSGIALLGIFSNRNYLKEKLKTYLEDWKNWKKSIQILSILLTVLILIQSATKPYLIDNETYYVQTIKWLNEYGLVKGLANLHIFLGQQSGWHILQAGFNFGFISDSLNGINGFLLVVCTFFSLHHLNRFFTSKITMDLFLGLIPILNLLFFQFINIPSPDFPIFILSPIIFYLFYKNSVDYQGEFRLLLILSVFLILAKISVTPLLILPLVLLIKHRLWKNELSFFLSIGLISLIAFCLKNYIISGYLFYPTELLGNLVSVDWQLPLEVQQAFKPNKIASLIHLSHEETAQLNTWQYLKEWLVEPGLRAIFNKLIIVLLLIFPFYIYKNKTLFWLYIYALIQFFLLFFISPQYRFFFPLIIGMSLYMFAKLFLNRPKYVIGFVFFFALLPILTLFVPLNIEKIKNQKNSADQTFAFQLENLIIPPKNSGKDFEFELKQEGNLQYHSPKTTEEFYWFTGDGELPTADQKMIESFKKYFQIRPQMRTNDVKDGFYAEKLDE</sequence>
<dbReference type="NCBIfam" id="NF047510">
    <property type="entry name" value="LIC_10190_fam"/>
    <property type="match status" value="1"/>
</dbReference>
<evidence type="ECO:0000313" key="3">
    <source>
        <dbReference type="EMBL" id="MET3730914.1"/>
    </source>
</evidence>
<name>A0ABV2LS44_9FLAO</name>
<feature type="transmembrane region" description="Helical" evidence="1">
    <location>
        <begin position="6"/>
        <end position="26"/>
    </location>
</feature>
<protein>
    <recommendedName>
        <fullName evidence="2">DUF8201 domain-containing protein</fullName>
    </recommendedName>
</protein>
<evidence type="ECO:0000256" key="1">
    <source>
        <dbReference type="SAM" id="Phobius"/>
    </source>
</evidence>
<feature type="transmembrane region" description="Helical" evidence="1">
    <location>
        <begin position="288"/>
        <end position="313"/>
    </location>
</feature>
<proteinExistence type="predicted"/>
<feature type="transmembrane region" description="Helical" evidence="1">
    <location>
        <begin position="201"/>
        <end position="217"/>
    </location>
</feature>
<feature type="transmembrane region" description="Helical" evidence="1">
    <location>
        <begin position="396"/>
        <end position="412"/>
    </location>
</feature>
<accession>A0ABV2LS44</accession>
<keyword evidence="1" id="KW-0812">Transmembrane</keyword>
<feature type="transmembrane region" description="Helical" evidence="1">
    <location>
        <begin position="58"/>
        <end position="75"/>
    </location>
</feature>
<feature type="transmembrane region" description="Helical" evidence="1">
    <location>
        <begin position="372"/>
        <end position="390"/>
    </location>
</feature>
<dbReference type="InterPro" id="IPR058514">
    <property type="entry name" value="DUF8201"/>
</dbReference>
<feature type="transmembrane region" description="Helical" evidence="1">
    <location>
        <begin position="96"/>
        <end position="114"/>
    </location>
</feature>
<keyword evidence="4" id="KW-1185">Reference proteome</keyword>
<dbReference type="Pfam" id="PF26626">
    <property type="entry name" value="DUF8201"/>
    <property type="match status" value="1"/>
</dbReference>
<feature type="domain" description="DUF8201" evidence="2">
    <location>
        <begin position="1"/>
        <end position="423"/>
    </location>
</feature>
<keyword evidence="1" id="KW-0472">Membrane</keyword>
<keyword evidence="1" id="KW-1133">Transmembrane helix</keyword>
<comment type="caution">
    <text evidence="3">The sequence shown here is derived from an EMBL/GenBank/DDBJ whole genome shotgun (WGS) entry which is preliminary data.</text>
</comment>
<feature type="transmembrane region" description="Helical" evidence="1">
    <location>
        <begin position="442"/>
        <end position="463"/>
    </location>
</feature>
<gene>
    <name evidence="3" type="ORF">ABID46_000473</name>
</gene>
<evidence type="ECO:0000313" key="4">
    <source>
        <dbReference type="Proteomes" id="UP001549146"/>
    </source>
</evidence>